<organism evidence="2 3">
    <name type="scientific">Paractinoplanes aksuensis</name>
    <dbReference type="NCBI Taxonomy" id="2939490"/>
    <lineage>
        <taxon>Bacteria</taxon>
        <taxon>Bacillati</taxon>
        <taxon>Actinomycetota</taxon>
        <taxon>Actinomycetes</taxon>
        <taxon>Micromonosporales</taxon>
        <taxon>Micromonosporaceae</taxon>
        <taxon>Paractinoplanes</taxon>
    </lineage>
</organism>
<comment type="caution">
    <text evidence="2">The sequence shown here is derived from an EMBL/GenBank/DDBJ whole genome shotgun (WGS) entry which is preliminary data.</text>
</comment>
<dbReference type="EMBL" id="JAMYJR010000051">
    <property type="protein sequence ID" value="MCO8276805.1"/>
    <property type="molecule type" value="Genomic_DNA"/>
</dbReference>
<dbReference type="PANTHER" id="PTHR43364">
    <property type="entry name" value="NADH-SPECIFIC METHYLGLYOXAL REDUCTASE-RELATED"/>
    <property type="match status" value="1"/>
</dbReference>
<evidence type="ECO:0000259" key="1">
    <source>
        <dbReference type="Pfam" id="PF00248"/>
    </source>
</evidence>
<dbReference type="Proteomes" id="UP001523369">
    <property type="component" value="Unassembled WGS sequence"/>
</dbReference>
<name>A0ABT1E3V3_9ACTN</name>
<dbReference type="InterPro" id="IPR050523">
    <property type="entry name" value="AKR_Detox_Biosynth"/>
</dbReference>
<protein>
    <submittedName>
        <fullName evidence="2">Aldo/keto reductase</fullName>
    </submittedName>
</protein>
<accession>A0ABT1E3V3</accession>
<sequence length="306" mass="33025">MSEIVLGAMLFGTRIGERESFALLDRFVDGGGKWIDTANNYAFWLHPSGLGGQSEQVIGRWLAARPGMRDRVLISTKVGAEPTDPARGLDAMEGLAAPTVRAALTGSLQRLGTERVDMYWAHVEDRSVPLAETAGAFSELAAEGLAARLGASNTPAWRVEQARGLAPHGWTALQLRHSYVQPRPGAALESWSHRQVSPETLDYVRTNGFDLWAYSALINGGYGRADRPLEEAYAHPGTERRLAALSSVAAEAGATPNQVVLAWLLGGDPAVWPIVGASTPERLGEVLAARDLKLDPEQRRRLDDAS</sequence>
<keyword evidence="3" id="KW-1185">Reference proteome</keyword>
<dbReference type="Pfam" id="PF00248">
    <property type="entry name" value="Aldo_ket_red"/>
    <property type="match status" value="1"/>
</dbReference>
<dbReference type="InterPro" id="IPR023210">
    <property type="entry name" value="NADP_OxRdtase_dom"/>
</dbReference>
<dbReference type="Gene3D" id="3.20.20.100">
    <property type="entry name" value="NADP-dependent oxidoreductase domain"/>
    <property type="match status" value="1"/>
</dbReference>
<gene>
    <name evidence="2" type="ORF">M1L60_40120</name>
</gene>
<dbReference type="RefSeq" id="WP_253242829.1">
    <property type="nucleotide sequence ID" value="NZ_JAMYJR010000051.1"/>
</dbReference>
<proteinExistence type="predicted"/>
<dbReference type="PANTHER" id="PTHR43364:SF6">
    <property type="entry name" value="OXIDOREDUCTASE-RELATED"/>
    <property type="match status" value="1"/>
</dbReference>
<reference evidence="2 3" key="1">
    <citation type="submission" date="2022-06" db="EMBL/GenBank/DDBJ databases">
        <title>New Species of the Genus Actinoplanes, ActinopZanes ferrugineus.</title>
        <authorList>
            <person name="Ding P."/>
        </authorList>
    </citation>
    <scope>NUCLEOTIDE SEQUENCE [LARGE SCALE GENOMIC DNA]</scope>
    <source>
        <strain evidence="2 3">TRM88003</strain>
    </source>
</reference>
<feature type="domain" description="NADP-dependent oxidoreductase" evidence="1">
    <location>
        <begin position="3"/>
        <end position="305"/>
    </location>
</feature>
<dbReference type="InterPro" id="IPR036812">
    <property type="entry name" value="NAD(P)_OxRdtase_dom_sf"/>
</dbReference>
<evidence type="ECO:0000313" key="2">
    <source>
        <dbReference type="EMBL" id="MCO8276805.1"/>
    </source>
</evidence>
<dbReference type="SUPFAM" id="SSF51430">
    <property type="entry name" value="NAD(P)-linked oxidoreductase"/>
    <property type="match status" value="1"/>
</dbReference>
<evidence type="ECO:0000313" key="3">
    <source>
        <dbReference type="Proteomes" id="UP001523369"/>
    </source>
</evidence>